<sequence length="150" mass="17626">MIEKLDYAMVPTGFVHCFNGNCKNANRCLRHQIIRFIPDTLWAVSIVNPARTSPTGKCAAFMADTPVQYAVGMDHLLDQIPYLEAKRIKQRLLMTYGKNKFYQFKRKERTFSPEDQQYIRQVFRTYGVKDEPVFDAWLSGYRWTKCLMLI</sequence>
<reference evidence="2" key="1">
    <citation type="submission" date="2017-04" db="EMBL/GenBank/DDBJ databases">
        <title>Function of individual gut microbiota members based on whole genome sequencing of pure cultures obtained from chicken caecum.</title>
        <authorList>
            <person name="Medvecky M."/>
            <person name="Cejkova D."/>
            <person name="Polansky O."/>
            <person name="Karasova D."/>
            <person name="Kubasova T."/>
            <person name="Cizek A."/>
            <person name="Rychlik I."/>
        </authorList>
    </citation>
    <scope>NUCLEOTIDE SEQUENCE [LARGE SCALE GENOMIC DNA]</scope>
    <source>
        <strain evidence="2">An199</strain>
    </source>
</reference>
<evidence type="ECO:0000313" key="2">
    <source>
        <dbReference type="Proteomes" id="UP000195950"/>
    </source>
</evidence>
<organism evidence="1 2">
    <name type="scientific">Parabacteroides distasonis</name>
    <dbReference type="NCBI Taxonomy" id="823"/>
    <lineage>
        <taxon>Bacteria</taxon>
        <taxon>Pseudomonadati</taxon>
        <taxon>Bacteroidota</taxon>
        <taxon>Bacteroidia</taxon>
        <taxon>Bacteroidales</taxon>
        <taxon>Tannerellaceae</taxon>
        <taxon>Parabacteroides</taxon>
    </lineage>
</organism>
<comment type="caution">
    <text evidence="1">The sequence shown here is derived from an EMBL/GenBank/DDBJ whole genome shotgun (WGS) entry which is preliminary data.</text>
</comment>
<name>A0A1Y4IP96_PARDI</name>
<dbReference type="RefSeq" id="WP_087342636.1">
    <property type="nucleotide sequence ID" value="NZ_NFJX01000002.1"/>
</dbReference>
<proteinExistence type="predicted"/>
<evidence type="ECO:0000313" key="1">
    <source>
        <dbReference type="EMBL" id="OUP22154.1"/>
    </source>
</evidence>
<dbReference type="InterPro" id="IPR045724">
    <property type="entry name" value="DUF6078"/>
</dbReference>
<protein>
    <submittedName>
        <fullName evidence="1">Uncharacterized protein</fullName>
    </submittedName>
</protein>
<dbReference type="Pfam" id="PF19555">
    <property type="entry name" value="DUF6078"/>
    <property type="match status" value="1"/>
</dbReference>
<accession>A0A1Y4IP96</accession>
<dbReference type="Proteomes" id="UP000195950">
    <property type="component" value="Unassembled WGS sequence"/>
</dbReference>
<dbReference type="EMBL" id="NFJX01000002">
    <property type="protein sequence ID" value="OUP22154.1"/>
    <property type="molecule type" value="Genomic_DNA"/>
</dbReference>
<gene>
    <name evidence="1" type="ORF">B5F32_03860</name>
</gene>
<dbReference type="AlphaFoldDB" id="A0A1Y4IP96"/>